<gene>
    <name evidence="1" type="ORF">LPB303_08065</name>
</gene>
<dbReference type="STRING" id="1333662.LPB303_08065"/>
<proteinExistence type="predicted"/>
<dbReference type="Pfam" id="PF12636">
    <property type="entry name" value="DUF3781"/>
    <property type="match status" value="1"/>
</dbReference>
<dbReference type="InterPro" id="IPR024229">
    <property type="entry name" value="DUF3781"/>
</dbReference>
<evidence type="ECO:0000313" key="2">
    <source>
        <dbReference type="Proteomes" id="UP000076923"/>
    </source>
</evidence>
<protein>
    <recommendedName>
        <fullName evidence="3">DUF3781 domain-containing protein</fullName>
    </recommendedName>
</protein>
<dbReference type="OrthoDB" id="1093942at2"/>
<name>A0A176TC52_9FLAO</name>
<keyword evidence="2" id="KW-1185">Reference proteome</keyword>
<sequence>MIKIKKEEIVKKHCYTKLVYERINKKLKTNFSTDESQILIKKILEETTLENYIKKGKNFYISNKQHAIRVTVNSNTFRVITVDRITNKLR</sequence>
<evidence type="ECO:0008006" key="3">
    <source>
        <dbReference type="Google" id="ProtNLM"/>
    </source>
</evidence>
<dbReference type="EMBL" id="LVWE01000029">
    <property type="protein sequence ID" value="OAD45339.1"/>
    <property type="molecule type" value="Genomic_DNA"/>
</dbReference>
<dbReference type="Proteomes" id="UP000076923">
    <property type="component" value="Unassembled WGS sequence"/>
</dbReference>
<evidence type="ECO:0000313" key="1">
    <source>
        <dbReference type="EMBL" id="OAD45339.1"/>
    </source>
</evidence>
<organism evidence="1 2">
    <name type="scientific">Polaribacter atrinae</name>
    <dbReference type="NCBI Taxonomy" id="1333662"/>
    <lineage>
        <taxon>Bacteria</taxon>
        <taxon>Pseudomonadati</taxon>
        <taxon>Bacteroidota</taxon>
        <taxon>Flavobacteriia</taxon>
        <taxon>Flavobacteriales</taxon>
        <taxon>Flavobacteriaceae</taxon>
    </lineage>
</organism>
<comment type="caution">
    <text evidence="1">The sequence shown here is derived from an EMBL/GenBank/DDBJ whole genome shotgun (WGS) entry which is preliminary data.</text>
</comment>
<dbReference type="RefSeq" id="WP_082864221.1">
    <property type="nucleotide sequence ID" value="NZ_CAXHZY010000004.1"/>
</dbReference>
<accession>A0A176TC52</accession>
<dbReference type="AlphaFoldDB" id="A0A176TC52"/>
<reference evidence="1 2" key="1">
    <citation type="submission" date="2016-02" db="EMBL/GenBank/DDBJ databases">
        <title>Draft genome sequence of Polaribacter atrinae KACC17473.</title>
        <authorList>
            <person name="Shin S.-K."/>
            <person name="Yi H."/>
        </authorList>
    </citation>
    <scope>NUCLEOTIDE SEQUENCE [LARGE SCALE GENOMIC DNA]</scope>
    <source>
        <strain evidence="1 2">KACC 17473</strain>
    </source>
</reference>